<reference evidence="6 7" key="1">
    <citation type="submission" date="2019-11" db="EMBL/GenBank/DDBJ databases">
        <title>Genome sequence of Deinococcus xianganensis Y35, AI-2 producing algicidal bacterium, isolated from lake water.</title>
        <authorList>
            <person name="Li Y."/>
        </authorList>
    </citation>
    <scope>NUCLEOTIDE SEQUENCE [LARGE SCALE GENOMIC DNA]</scope>
    <source>
        <strain evidence="6 7">Y35</strain>
    </source>
</reference>
<proteinExistence type="predicted"/>
<dbReference type="Gene3D" id="3.30.700.10">
    <property type="entry name" value="Glycoprotein, Type 4 Pilin"/>
    <property type="match status" value="1"/>
</dbReference>
<keyword evidence="5" id="KW-0812">Transmembrane</keyword>
<name>A0A6I4YHR1_9DEIO</name>
<organism evidence="6 7">
    <name type="scientific">Deinococcus xianganensis</name>
    <dbReference type="NCBI Taxonomy" id="1507289"/>
    <lineage>
        <taxon>Bacteria</taxon>
        <taxon>Thermotogati</taxon>
        <taxon>Deinococcota</taxon>
        <taxon>Deinococci</taxon>
        <taxon>Deinococcales</taxon>
        <taxon>Deinococcaceae</taxon>
        <taxon>Deinococcus</taxon>
    </lineage>
</organism>
<dbReference type="GO" id="GO:0009279">
    <property type="term" value="C:cell outer membrane"/>
    <property type="evidence" value="ECO:0007669"/>
    <property type="project" value="UniProtKB-SubCell"/>
</dbReference>
<evidence type="ECO:0000256" key="1">
    <source>
        <dbReference type="ARBA" id="ARBA00004203"/>
    </source>
</evidence>
<dbReference type="Pfam" id="PF07963">
    <property type="entry name" value="N_methyl"/>
    <property type="match status" value="1"/>
</dbReference>
<protein>
    <submittedName>
        <fullName evidence="6">Prepilin-type N-terminal cleavage/methylation domain-containing protein</fullName>
    </submittedName>
</protein>
<keyword evidence="5" id="KW-1133">Transmembrane helix</keyword>
<evidence type="ECO:0000313" key="6">
    <source>
        <dbReference type="EMBL" id="MXV20328.1"/>
    </source>
</evidence>
<dbReference type="GO" id="GO:0042597">
    <property type="term" value="C:periplasmic space"/>
    <property type="evidence" value="ECO:0007669"/>
    <property type="project" value="UniProtKB-SubCell"/>
</dbReference>
<evidence type="ECO:0000313" key="7">
    <source>
        <dbReference type="Proteomes" id="UP000430519"/>
    </source>
</evidence>
<dbReference type="NCBIfam" id="TIGR02532">
    <property type="entry name" value="IV_pilin_GFxxxE"/>
    <property type="match status" value="1"/>
</dbReference>
<dbReference type="SUPFAM" id="SSF54523">
    <property type="entry name" value="Pili subunits"/>
    <property type="match status" value="1"/>
</dbReference>
<keyword evidence="4" id="KW-0998">Cell outer membrane</keyword>
<dbReference type="InterPro" id="IPR012902">
    <property type="entry name" value="N_methyl_site"/>
</dbReference>
<evidence type="ECO:0000256" key="3">
    <source>
        <dbReference type="ARBA" id="ARBA00022764"/>
    </source>
</evidence>
<gene>
    <name evidence="6" type="ORF">GLX28_11845</name>
</gene>
<keyword evidence="7" id="KW-1185">Reference proteome</keyword>
<keyword evidence="3" id="KW-0574">Periplasm</keyword>
<dbReference type="AlphaFoldDB" id="A0A6I4YHR1"/>
<comment type="subcellular location">
    <subcellularLocation>
        <location evidence="1">Cell outer membrane</location>
        <topology evidence="1">Single-pass membrane protein</topology>
    </subcellularLocation>
    <subcellularLocation>
        <location evidence="2">Periplasm</location>
    </subcellularLocation>
</comment>
<comment type="caution">
    <text evidence="6">The sequence shown here is derived from an EMBL/GenBank/DDBJ whole genome shotgun (WGS) entry which is preliminary data.</text>
</comment>
<dbReference type="EMBL" id="WVHK01000041">
    <property type="protein sequence ID" value="MXV20328.1"/>
    <property type="molecule type" value="Genomic_DNA"/>
</dbReference>
<dbReference type="RefSeq" id="WP_160979745.1">
    <property type="nucleotide sequence ID" value="NZ_WVHK01000041.1"/>
</dbReference>
<accession>A0A6I4YHR1</accession>
<evidence type="ECO:0000256" key="5">
    <source>
        <dbReference type="SAM" id="Phobius"/>
    </source>
</evidence>
<evidence type="ECO:0000256" key="4">
    <source>
        <dbReference type="ARBA" id="ARBA00023237"/>
    </source>
</evidence>
<dbReference type="InterPro" id="IPR045584">
    <property type="entry name" value="Pilin-like"/>
</dbReference>
<keyword evidence="5" id="KW-0472">Membrane</keyword>
<evidence type="ECO:0000256" key="2">
    <source>
        <dbReference type="ARBA" id="ARBA00004418"/>
    </source>
</evidence>
<dbReference type="Proteomes" id="UP000430519">
    <property type="component" value="Unassembled WGS sequence"/>
</dbReference>
<sequence>MNNTGFTIIELLLSIVIVGILAAVLIPSLLSTRAKAADGAATGVANRVLNALAATETMNTGTTGLDGACVYAAETVTVTSGSVTNAVSAPGPVTDVTCLSTPTEYSVSVTYTGGRSGLSPITLVAMK</sequence>
<feature type="transmembrane region" description="Helical" evidence="5">
    <location>
        <begin position="6"/>
        <end position="26"/>
    </location>
</feature>